<evidence type="ECO:0000256" key="1">
    <source>
        <dbReference type="ARBA" id="ARBA00007867"/>
    </source>
</evidence>
<dbReference type="PANTHER" id="PTHR43317">
    <property type="entry name" value="THERMOSPERMINE SYNTHASE ACAULIS5"/>
    <property type="match status" value="1"/>
</dbReference>
<keyword evidence="7" id="KW-1185">Reference proteome</keyword>
<dbReference type="EMBL" id="JBHIRY010000008">
    <property type="protein sequence ID" value="MFB5760783.1"/>
    <property type="molecule type" value="Genomic_DNA"/>
</dbReference>
<feature type="active site" description="Proton acceptor" evidence="4">
    <location>
        <position position="141"/>
    </location>
</feature>
<gene>
    <name evidence="6" type="ORF">ACE5LO_10300</name>
</gene>
<keyword evidence="2 4" id="KW-0808">Transferase</keyword>
<dbReference type="SUPFAM" id="SSF53335">
    <property type="entry name" value="S-adenosyl-L-methionine-dependent methyltransferases"/>
    <property type="match status" value="1"/>
</dbReference>
<sequence length="248" mass="28090">MSLRLLFHQTSDNHEIKVYDTAELYGEKGHFRVLEFSNQAVQGALDLEHPHRILFEYPRAIIHLMQCNNPAFEDAFLIGHGIGTIAGHFADRRFKVAELDRQVVELSRTYFGSTADQVLIGDGRELLSREKLNRFDYVIVDAFTEKGTPHHLISREFFRLAAEKLQPAGAVIMNLIGRGARDKHIQAIHTTLSSVFPYTKAFSMSEEGGTIIRNVILMGSARPVLFQERNMAGFRETKLGRGHIITDL</sequence>
<organism evidence="6 7">
    <name type="scientific">Paenibacillus medicaginis</name>
    <dbReference type="NCBI Taxonomy" id="1470560"/>
    <lineage>
        <taxon>Bacteria</taxon>
        <taxon>Bacillati</taxon>
        <taxon>Bacillota</taxon>
        <taxon>Bacilli</taxon>
        <taxon>Bacillales</taxon>
        <taxon>Paenibacillaceae</taxon>
        <taxon>Paenibacillus</taxon>
    </lineage>
</organism>
<comment type="similarity">
    <text evidence="1">Belongs to the spermidine/spermine synthase family.</text>
</comment>
<dbReference type="RefSeq" id="WP_375519942.1">
    <property type="nucleotide sequence ID" value="NZ_JBHIRY010000008.1"/>
</dbReference>
<proteinExistence type="inferred from homology"/>
<evidence type="ECO:0000313" key="6">
    <source>
        <dbReference type="EMBL" id="MFB5760783.1"/>
    </source>
</evidence>
<dbReference type="Proteomes" id="UP001580430">
    <property type="component" value="Unassembled WGS sequence"/>
</dbReference>
<evidence type="ECO:0000259" key="5">
    <source>
        <dbReference type="PROSITE" id="PS51006"/>
    </source>
</evidence>
<protein>
    <submittedName>
        <fullName evidence="6">Spermidine synthase</fullName>
    </submittedName>
</protein>
<dbReference type="Gene3D" id="3.40.50.150">
    <property type="entry name" value="Vaccinia Virus protein VP39"/>
    <property type="match status" value="1"/>
</dbReference>
<dbReference type="PANTHER" id="PTHR43317:SF1">
    <property type="entry name" value="THERMOSPERMINE SYNTHASE ACAULIS5"/>
    <property type="match status" value="1"/>
</dbReference>
<dbReference type="NCBIfam" id="NF037959">
    <property type="entry name" value="MFS_SpdSyn"/>
    <property type="match status" value="1"/>
</dbReference>
<dbReference type="Pfam" id="PF01564">
    <property type="entry name" value="Spermine_synth"/>
    <property type="match status" value="1"/>
</dbReference>
<accession>A0ABV5C0G9</accession>
<evidence type="ECO:0000256" key="2">
    <source>
        <dbReference type="ARBA" id="ARBA00022679"/>
    </source>
</evidence>
<evidence type="ECO:0000313" key="7">
    <source>
        <dbReference type="Proteomes" id="UP001580430"/>
    </source>
</evidence>
<dbReference type="InterPro" id="IPR030374">
    <property type="entry name" value="PABS"/>
</dbReference>
<reference evidence="6 7" key="1">
    <citation type="submission" date="2024-09" db="EMBL/GenBank/DDBJ databases">
        <title>Paenibacillus zeirhizospherea sp. nov., isolated from surface of the maize (Zea mays) roots in a horticulture field, Hungary.</title>
        <authorList>
            <person name="Marton D."/>
            <person name="Farkas M."/>
            <person name="Bedics A."/>
            <person name="Toth E."/>
            <person name="Tancsics A."/>
            <person name="Boka K."/>
            <person name="Marati G."/>
            <person name="Kriszt B."/>
            <person name="Cserhati M."/>
        </authorList>
    </citation>
    <scope>NUCLEOTIDE SEQUENCE [LARGE SCALE GENOMIC DNA]</scope>
    <source>
        <strain evidence="6 7">JCM 18446</strain>
    </source>
</reference>
<dbReference type="PROSITE" id="PS51006">
    <property type="entry name" value="PABS_2"/>
    <property type="match status" value="1"/>
</dbReference>
<dbReference type="InterPro" id="IPR029063">
    <property type="entry name" value="SAM-dependent_MTases_sf"/>
</dbReference>
<evidence type="ECO:0000256" key="3">
    <source>
        <dbReference type="ARBA" id="ARBA00023115"/>
    </source>
</evidence>
<keyword evidence="3 4" id="KW-0620">Polyamine biosynthesis</keyword>
<feature type="domain" description="PABS" evidence="5">
    <location>
        <begin position="1"/>
        <end position="223"/>
    </location>
</feature>
<name>A0ABV5C0G9_9BACL</name>
<comment type="caution">
    <text evidence="6">The sequence shown here is derived from an EMBL/GenBank/DDBJ whole genome shotgun (WGS) entry which is preliminary data.</text>
</comment>
<evidence type="ECO:0000256" key="4">
    <source>
        <dbReference type="PROSITE-ProRule" id="PRU00354"/>
    </source>
</evidence>